<feature type="domain" description="Transport-associated OB type 2" evidence="4">
    <location>
        <begin position="82"/>
        <end position="153"/>
    </location>
</feature>
<organism evidence="5">
    <name type="scientific">marine sediment metagenome</name>
    <dbReference type="NCBI Taxonomy" id="412755"/>
    <lineage>
        <taxon>unclassified sequences</taxon>
        <taxon>metagenomes</taxon>
        <taxon>ecological metagenomes</taxon>
    </lineage>
</organism>
<dbReference type="InterPro" id="IPR047641">
    <property type="entry name" value="ABC_transpr_MalK/UgpC-like"/>
</dbReference>
<protein>
    <recommendedName>
        <fullName evidence="4">Transport-associated OB type 2 domain-containing protein</fullName>
    </recommendedName>
</protein>
<evidence type="ECO:0000256" key="1">
    <source>
        <dbReference type="ARBA" id="ARBA00022475"/>
    </source>
</evidence>
<dbReference type="Pfam" id="PF08402">
    <property type="entry name" value="TOBE_2"/>
    <property type="match status" value="1"/>
</dbReference>
<sequence>MSISDLLVVMDHGVVKQIGSPTEIYEHPIDEFVANFIGHINFFPGEVIDLSGDEMTFKISQTNLKVKIPPFPVSVGDRLKAVVRPESIDIVSAEKELSDRKNVLEGRVEFAMYIGSIMRLTITVGDQTVYVDESDPQHKGTFEEGQQVKLVLKKRIHMLMETPD</sequence>
<comment type="caution">
    <text evidence="5">The sequence shown here is derived from an EMBL/GenBank/DDBJ whole genome shotgun (WGS) entry which is preliminary data.</text>
</comment>
<dbReference type="GO" id="GO:0005524">
    <property type="term" value="F:ATP binding"/>
    <property type="evidence" value="ECO:0007669"/>
    <property type="project" value="InterPro"/>
</dbReference>
<dbReference type="EMBL" id="BART01025588">
    <property type="protein sequence ID" value="GAH02700.1"/>
    <property type="molecule type" value="Genomic_DNA"/>
</dbReference>
<evidence type="ECO:0000259" key="4">
    <source>
        <dbReference type="Pfam" id="PF08402"/>
    </source>
</evidence>
<gene>
    <name evidence="5" type="ORF">S01H4_45897</name>
</gene>
<dbReference type="SUPFAM" id="SSF50331">
    <property type="entry name" value="MOP-like"/>
    <property type="match status" value="1"/>
</dbReference>
<evidence type="ECO:0000313" key="5">
    <source>
        <dbReference type="EMBL" id="GAH02700.1"/>
    </source>
</evidence>
<keyword evidence="2" id="KW-1278">Translocase</keyword>
<dbReference type="Gene3D" id="2.40.50.100">
    <property type="match status" value="1"/>
</dbReference>
<dbReference type="GO" id="GO:0022857">
    <property type="term" value="F:transmembrane transporter activity"/>
    <property type="evidence" value="ECO:0007669"/>
    <property type="project" value="InterPro"/>
</dbReference>
<dbReference type="GO" id="GO:0016887">
    <property type="term" value="F:ATP hydrolysis activity"/>
    <property type="evidence" value="ECO:0007669"/>
    <property type="project" value="InterPro"/>
</dbReference>
<dbReference type="AlphaFoldDB" id="X1D367"/>
<name>X1D367_9ZZZZ</name>
<evidence type="ECO:0000256" key="3">
    <source>
        <dbReference type="ARBA" id="ARBA00023136"/>
    </source>
</evidence>
<evidence type="ECO:0000256" key="2">
    <source>
        <dbReference type="ARBA" id="ARBA00022967"/>
    </source>
</evidence>
<dbReference type="PANTHER" id="PTHR43875:SF15">
    <property type="entry name" value="TREHALOSE IMPORT ATP-BINDING PROTEIN SUGC"/>
    <property type="match status" value="1"/>
</dbReference>
<dbReference type="GO" id="GO:0055052">
    <property type="term" value="C:ATP-binding cassette (ABC) transporter complex, substrate-binding subunit-containing"/>
    <property type="evidence" value="ECO:0007669"/>
    <property type="project" value="TreeGrafter"/>
</dbReference>
<dbReference type="InterPro" id="IPR008995">
    <property type="entry name" value="Mo/tungstate-bd_C_term_dom"/>
</dbReference>
<reference evidence="5" key="1">
    <citation type="journal article" date="2014" name="Front. Microbiol.">
        <title>High frequency of phylogenetically diverse reductive dehalogenase-homologous genes in deep subseafloor sedimentary metagenomes.</title>
        <authorList>
            <person name="Kawai M."/>
            <person name="Futagami T."/>
            <person name="Toyoda A."/>
            <person name="Takaki Y."/>
            <person name="Nishi S."/>
            <person name="Hori S."/>
            <person name="Arai W."/>
            <person name="Tsubouchi T."/>
            <person name="Morono Y."/>
            <person name="Uchiyama I."/>
            <person name="Ito T."/>
            <person name="Fujiyama A."/>
            <person name="Inagaki F."/>
            <person name="Takami H."/>
        </authorList>
    </citation>
    <scope>NUCLEOTIDE SEQUENCE</scope>
    <source>
        <strain evidence="5">Expedition CK06-06</strain>
    </source>
</reference>
<dbReference type="PANTHER" id="PTHR43875">
    <property type="entry name" value="MALTODEXTRIN IMPORT ATP-BINDING PROTEIN MSMX"/>
    <property type="match status" value="1"/>
</dbReference>
<proteinExistence type="predicted"/>
<dbReference type="InterPro" id="IPR013611">
    <property type="entry name" value="Transp-assoc_OB_typ2"/>
</dbReference>
<accession>X1D367</accession>
<keyword evidence="1" id="KW-1003">Cell membrane</keyword>
<keyword evidence="3" id="KW-0472">Membrane</keyword>